<dbReference type="Gene3D" id="3.40.50.300">
    <property type="entry name" value="P-loop containing nucleotide triphosphate hydrolases"/>
    <property type="match status" value="1"/>
</dbReference>
<dbReference type="EMBL" id="LVZM01010696">
    <property type="protein sequence ID" value="OUC45114.1"/>
    <property type="molecule type" value="Genomic_DNA"/>
</dbReference>
<feature type="non-terminal residue" evidence="4">
    <location>
        <position position="54"/>
    </location>
</feature>
<name>A0A1Y3EJ16_9BILA</name>
<dbReference type="GO" id="GO:0005524">
    <property type="term" value="F:ATP binding"/>
    <property type="evidence" value="ECO:0007669"/>
    <property type="project" value="UniProtKB-KW"/>
</dbReference>
<dbReference type="GO" id="GO:0000055">
    <property type="term" value="P:ribosomal large subunit export from nucleus"/>
    <property type="evidence" value="ECO:0007669"/>
    <property type="project" value="TreeGrafter"/>
</dbReference>
<gene>
    <name evidence="4" type="ORF">D917_08650</name>
</gene>
<dbReference type="GO" id="GO:0030687">
    <property type="term" value="C:preribosome, large subunit precursor"/>
    <property type="evidence" value="ECO:0007669"/>
    <property type="project" value="TreeGrafter"/>
</dbReference>
<organism evidence="4 5">
    <name type="scientific">Trichinella nativa</name>
    <dbReference type="NCBI Taxonomy" id="6335"/>
    <lineage>
        <taxon>Eukaryota</taxon>
        <taxon>Metazoa</taxon>
        <taxon>Ecdysozoa</taxon>
        <taxon>Nematoda</taxon>
        <taxon>Enoplea</taxon>
        <taxon>Dorylaimia</taxon>
        <taxon>Trichinellida</taxon>
        <taxon>Trichinellidae</taxon>
        <taxon>Trichinella</taxon>
    </lineage>
</organism>
<dbReference type="InterPro" id="IPR011704">
    <property type="entry name" value="ATPase_dyneun-rel_AAA"/>
</dbReference>
<dbReference type="PANTHER" id="PTHR48103:SF2">
    <property type="entry name" value="MIDASIN"/>
    <property type="match status" value="1"/>
</dbReference>
<feature type="domain" description="ATPase dynein-related AAA" evidence="3">
    <location>
        <begin position="3"/>
        <end position="53"/>
    </location>
</feature>
<dbReference type="InterPro" id="IPR027417">
    <property type="entry name" value="P-loop_NTPase"/>
</dbReference>
<evidence type="ECO:0000313" key="5">
    <source>
        <dbReference type="Proteomes" id="UP000243006"/>
    </source>
</evidence>
<reference evidence="4 5" key="1">
    <citation type="submission" date="2015-04" db="EMBL/GenBank/DDBJ databases">
        <title>Draft genome of the roundworm Trichinella nativa.</title>
        <authorList>
            <person name="Mitreva M."/>
        </authorList>
    </citation>
    <scope>NUCLEOTIDE SEQUENCE [LARGE SCALE GENOMIC DNA]</scope>
    <source>
        <strain evidence="4 5">ISS45</strain>
    </source>
</reference>
<keyword evidence="1" id="KW-0547">Nucleotide-binding</keyword>
<sequence>MRINNHQNTDIQDYVGNYVNDASGQLVFVEGPLVKAMRNGYWIILDELNLADSD</sequence>
<accession>A0A1Y3EJ16</accession>
<evidence type="ECO:0000256" key="1">
    <source>
        <dbReference type="ARBA" id="ARBA00022741"/>
    </source>
</evidence>
<dbReference type="GO" id="GO:0016887">
    <property type="term" value="F:ATP hydrolysis activity"/>
    <property type="evidence" value="ECO:0007669"/>
    <property type="project" value="InterPro"/>
</dbReference>
<dbReference type="AlphaFoldDB" id="A0A1Y3EJ16"/>
<dbReference type="GO" id="GO:0005634">
    <property type="term" value="C:nucleus"/>
    <property type="evidence" value="ECO:0007669"/>
    <property type="project" value="TreeGrafter"/>
</dbReference>
<comment type="caution">
    <text evidence="4">The sequence shown here is derived from an EMBL/GenBank/DDBJ whole genome shotgun (WGS) entry which is preliminary data.</text>
</comment>
<protein>
    <recommendedName>
        <fullName evidence="3">ATPase dynein-related AAA domain-containing protein</fullName>
    </recommendedName>
</protein>
<keyword evidence="2" id="KW-0067">ATP-binding</keyword>
<evidence type="ECO:0000313" key="4">
    <source>
        <dbReference type="EMBL" id="OUC45114.1"/>
    </source>
</evidence>
<evidence type="ECO:0000259" key="3">
    <source>
        <dbReference type="Pfam" id="PF07728"/>
    </source>
</evidence>
<proteinExistence type="predicted"/>
<dbReference type="Proteomes" id="UP000243006">
    <property type="component" value="Unassembled WGS sequence"/>
</dbReference>
<dbReference type="PANTHER" id="PTHR48103">
    <property type="entry name" value="MIDASIN-RELATED"/>
    <property type="match status" value="1"/>
</dbReference>
<dbReference type="Pfam" id="PF07728">
    <property type="entry name" value="AAA_5"/>
    <property type="match status" value="1"/>
</dbReference>
<dbReference type="GO" id="GO:0000027">
    <property type="term" value="P:ribosomal large subunit assembly"/>
    <property type="evidence" value="ECO:0007669"/>
    <property type="project" value="TreeGrafter"/>
</dbReference>
<evidence type="ECO:0000256" key="2">
    <source>
        <dbReference type="ARBA" id="ARBA00022840"/>
    </source>
</evidence>